<dbReference type="RefSeq" id="WP_005002936.1">
    <property type="nucleotide sequence ID" value="NZ_CH672427.1"/>
</dbReference>
<reference evidence="2 3" key="1">
    <citation type="submission" date="2006-02" db="EMBL/GenBank/DDBJ databases">
        <authorList>
            <person name="Waterbury J."/>
            <person name="Ferriera S."/>
            <person name="Johnson J."/>
            <person name="Kravitz S."/>
            <person name="Halpern A."/>
            <person name="Remington K."/>
            <person name="Beeson K."/>
            <person name="Tran B."/>
            <person name="Rogers Y.-H."/>
            <person name="Friedman R."/>
            <person name="Venter J.C."/>
        </authorList>
    </citation>
    <scope>NUCLEOTIDE SEQUENCE [LARGE SCALE GENOMIC DNA]</scope>
    <source>
        <strain evidence="2 3">Nb-231</strain>
    </source>
</reference>
<dbReference type="PANTHER" id="PTHR37625">
    <property type="entry name" value="OUTER MEMBRANE LIPOPROTEIN-RELATED"/>
    <property type="match status" value="1"/>
</dbReference>
<dbReference type="PROSITE" id="PS51257">
    <property type="entry name" value="PROKAR_LIPOPROTEIN"/>
    <property type="match status" value="1"/>
</dbReference>
<sequence>MKLRCSPQALAGIFLAAAMLGCASQPVSEAETDEVDGRIVVGPDLNPNAEGRPSPVFMRIYQLSDKTGFVGASFAELADRDQEVLGAALLSRDELELCPVEAAERPRSGQASRCQGPETGITLNIRADARYLAVLAEFYHLHDPSGNWRSVAEIPEEGLLSFFGSREFVISLEGSTVSVSFRD</sequence>
<protein>
    <recommendedName>
        <fullName evidence="4">Lipoprotein</fullName>
    </recommendedName>
</protein>
<feature type="chain" id="PRO_5002665486" description="Lipoprotein" evidence="1">
    <location>
        <begin position="30"/>
        <end position="183"/>
    </location>
</feature>
<evidence type="ECO:0008006" key="4">
    <source>
        <dbReference type="Google" id="ProtNLM"/>
    </source>
</evidence>
<evidence type="ECO:0000313" key="2">
    <source>
        <dbReference type="EMBL" id="EAR22499.1"/>
    </source>
</evidence>
<comment type="caution">
    <text evidence="2">The sequence shown here is derived from an EMBL/GenBank/DDBJ whole genome shotgun (WGS) entry which is preliminary data.</text>
</comment>
<dbReference type="STRING" id="314278.NB231_12204"/>
<dbReference type="InterPro" id="IPR017734">
    <property type="entry name" value="T6SS_SciN"/>
</dbReference>
<organism evidence="2 3">
    <name type="scientific">Nitrococcus mobilis Nb-231</name>
    <dbReference type="NCBI Taxonomy" id="314278"/>
    <lineage>
        <taxon>Bacteria</taxon>
        <taxon>Pseudomonadati</taxon>
        <taxon>Pseudomonadota</taxon>
        <taxon>Gammaproteobacteria</taxon>
        <taxon>Chromatiales</taxon>
        <taxon>Ectothiorhodospiraceae</taxon>
        <taxon>Nitrococcus</taxon>
    </lineage>
</organism>
<proteinExistence type="predicted"/>
<feature type="signal peptide" evidence="1">
    <location>
        <begin position="1"/>
        <end position="29"/>
    </location>
</feature>
<dbReference type="eggNOG" id="COG3521">
    <property type="taxonomic scope" value="Bacteria"/>
</dbReference>
<evidence type="ECO:0000313" key="3">
    <source>
        <dbReference type="Proteomes" id="UP000003374"/>
    </source>
</evidence>
<dbReference type="Proteomes" id="UP000003374">
    <property type="component" value="Unassembled WGS sequence"/>
</dbReference>
<accession>A4BPJ8</accession>
<keyword evidence="3" id="KW-1185">Reference proteome</keyword>
<evidence type="ECO:0000256" key="1">
    <source>
        <dbReference type="SAM" id="SignalP"/>
    </source>
</evidence>
<dbReference type="NCBIfam" id="TIGR03352">
    <property type="entry name" value="VI_chp_3"/>
    <property type="match status" value="1"/>
</dbReference>
<name>A4BPJ8_9GAMM</name>
<gene>
    <name evidence="2" type="ORF">NB231_12204</name>
</gene>
<dbReference type="InterPro" id="IPR038706">
    <property type="entry name" value="Type_VI_SciN-like_sf"/>
</dbReference>
<dbReference type="HOGENOM" id="CLU_1473733_0_0_6"/>
<dbReference type="Pfam" id="PF12790">
    <property type="entry name" value="T6SS-SciN"/>
    <property type="match status" value="1"/>
</dbReference>
<dbReference type="AlphaFoldDB" id="A4BPJ8"/>
<dbReference type="PANTHER" id="PTHR37625:SF4">
    <property type="entry name" value="OUTER MEMBRANE LIPOPROTEIN"/>
    <property type="match status" value="1"/>
</dbReference>
<dbReference type="OrthoDB" id="5471061at2"/>
<keyword evidence="1" id="KW-0732">Signal</keyword>
<dbReference type="EMBL" id="AAOF01000003">
    <property type="protein sequence ID" value="EAR22499.1"/>
    <property type="molecule type" value="Genomic_DNA"/>
</dbReference>
<dbReference type="Gene3D" id="2.60.40.4150">
    <property type="entry name" value="Type VI secretion system, lipoprotein SciN"/>
    <property type="match status" value="1"/>
</dbReference>